<feature type="domain" description="ABC3 transporter permease C-terminal" evidence="8">
    <location>
        <begin position="81"/>
        <end position="186"/>
    </location>
</feature>
<feature type="transmembrane region" description="Helical" evidence="7">
    <location>
        <begin position="80"/>
        <end position="100"/>
    </location>
</feature>
<sequence>APKDSFLVANATYIAKVTGSDSAEVVLLRTRGNPAAVAKLAEQVVSSLPGLKVRDIGTTQHLIGSSLTAVDLVGLTRIELVFAVIMVAGAAGLVLALGLADRRRGFAILSALGAKPRQLSAFLWSEGMLIFTVGGAIGVAGGFGMAWMLVKLLTGVFDPPPDQLSIPWIYIFVLICAAFASMAAAVIGAQHE</sequence>
<feature type="non-terminal residue" evidence="9">
    <location>
        <position position="1"/>
    </location>
</feature>
<evidence type="ECO:0000256" key="6">
    <source>
        <dbReference type="ARBA" id="ARBA00023136"/>
    </source>
</evidence>
<keyword evidence="3" id="KW-1003">Cell membrane</keyword>
<evidence type="ECO:0000256" key="7">
    <source>
        <dbReference type="SAM" id="Phobius"/>
    </source>
</evidence>
<evidence type="ECO:0000256" key="3">
    <source>
        <dbReference type="ARBA" id="ARBA00022475"/>
    </source>
</evidence>
<dbReference type="Pfam" id="PF02687">
    <property type="entry name" value="FtsX"/>
    <property type="match status" value="1"/>
</dbReference>
<dbReference type="InterPro" id="IPR051447">
    <property type="entry name" value="Lipoprotein-release_system"/>
</dbReference>
<comment type="caution">
    <text evidence="9">The sequence shown here is derived from an EMBL/GenBank/DDBJ whole genome shotgun (WGS) entry which is preliminary data.</text>
</comment>
<comment type="similarity">
    <text evidence="2">Belongs to the ABC-4 integral membrane protein family. LolC/E subfamily.</text>
</comment>
<keyword evidence="10" id="KW-1185">Reference proteome</keyword>
<evidence type="ECO:0000259" key="8">
    <source>
        <dbReference type="Pfam" id="PF02687"/>
    </source>
</evidence>
<dbReference type="RefSeq" id="WP_002719101.1">
    <property type="nucleotide sequence ID" value="NZ_KB375278.1"/>
</dbReference>
<keyword evidence="6 7" id="KW-0472">Membrane</keyword>
<feature type="non-terminal residue" evidence="9">
    <location>
        <position position="192"/>
    </location>
</feature>
<name>A0ABP2S9I1_AFIFE</name>
<evidence type="ECO:0000256" key="4">
    <source>
        <dbReference type="ARBA" id="ARBA00022692"/>
    </source>
</evidence>
<evidence type="ECO:0000313" key="9">
    <source>
        <dbReference type="EMBL" id="EKS26381.1"/>
    </source>
</evidence>
<dbReference type="InterPro" id="IPR003838">
    <property type="entry name" value="ABC3_permease_C"/>
</dbReference>
<proteinExistence type="inferred from homology"/>
<feature type="transmembrane region" description="Helical" evidence="7">
    <location>
        <begin position="121"/>
        <end position="148"/>
    </location>
</feature>
<evidence type="ECO:0000313" key="10">
    <source>
        <dbReference type="Proteomes" id="UP000001342"/>
    </source>
</evidence>
<comment type="subcellular location">
    <subcellularLocation>
        <location evidence="1">Cell membrane</location>
        <topology evidence="1">Multi-pass membrane protein</topology>
    </subcellularLocation>
</comment>
<keyword evidence="5 7" id="KW-1133">Transmembrane helix</keyword>
<gene>
    <name evidence="9" type="ORF">HMPREF9697_04023</name>
</gene>
<keyword evidence="4 7" id="KW-0812">Transmembrane</keyword>
<dbReference type="EMBL" id="AGWZ01000010">
    <property type="protein sequence ID" value="EKS26381.1"/>
    <property type="molecule type" value="Genomic_DNA"/>
</dbReference>
<evidence type="ECO:0000256" key="2">
    <source>
        <dbReference type="ARBA" id="ARBA00005236"/>
    </source>
</evidence>
<evidence type="ECO:0000256" key="1">
    <source>
        <dbReference type="ARBA" id="ARBA00004651"/>
    </source>
</evidence>
<feature type="transmembrane region" description="Helical" evidence="7">
    <location>
        <begin position="168"/>
        <end position="189"/>
    </location>
</feature>
<dbReference type="PANTHER" id="PTHR30489">
    <property type="entry name" value="LIPOPROTEIN-RELEASING SYSTEM TRANSMEMBRANE PROTEIN LOLE"/>
    <property type="match status" value="1"/>
</dbReference>
<organism evidence="9 10">
    <name type="scientific">Afipia felis ATCC 53690</name>
    <dbReference type="NCBI Taxonomy" id="883080"/>
    <lineage>
        <taxon>Bacteria</taxon>
        <taxon>Pseudomonadati</taxon>
        <taxon>Pseudomonadota</taxon>
        <taxon>Alphaproteobacteria</taxon>
        <taxon>Hyphomicrobiales</taxon>
        <taxon>Nitrobacteraceae</taxon>
        <taxon>Afipia</taxon>
    </lineage>
</organism>
<dbReference type="PANTHER" id="PTHR30489:SF0">
    <property type="entry name" value="LIPOPROTEIN-RELEASING SYSTEM TRANSMEMBRANE PROTEIN LOLE"/>
    <property type="match status" value="1"/>
</dbReference>
<dbReference type="Proteomes" id="UP000001342">
    <property type="component" value="Unassembled WGS sequence"/>
</dbReference>
<reference evidence="9 10" key="1">
    <citation type="submission" date="2012-04" db="EMBL/GenBank/DDBJ databases">
        <title>The Genome Sequence of Afipia felis ATCC 53690.</title>
        <authorList>
            <consortium name="The Broad Institute Genome Sequencing Platform"/>
            <person name="Earl A."/>
            <person name="Ward D."/>
            <person name="Feldgarden M."/>
            <person name="Gevers D."/>
            <person name="Huys G."/>
            <person name="Walker B."/>
            <person name="Young S.K."/>
            <person name="Zeng Q."/>
            <person name="Gargeya S."/>
            <person name="Fitzgerald M."/>
            <person name="Haas B."/>
            <person name="Abouelleil A."/>
            <person name="Alvarado L."/>
            <person name="Arachchi H.M."/>
            <person name="Berlin A."/>
            <person name="Chapman S.B."/>
            <person name="Goldberg J."/>
            <person name="Griggs A."/>
            <person name="Gujja S."/>
            <person name="Hansen M."/>
            <person name="Howarth C."/>
            <person name="Imamovic A."/>
            <person name="Larimer J."/>
            <person name="McCowen C."/>
            <person name="Montmayeur A."/>
            <person name="Murphy C."/>
            <person name="Neiman D."/>
            <person name="Pearson M."/>
            <person name="Priest M."/>
            <person name="Roberts A."/>
            <person name="Saif S."/>
            <person name="Shea T."/>
            <person name="Sisk P."/>
            <person name="Sykes S."/>
            <person name="Wortman J."/>
            <person name="Nusbaum C."/>
            <person name="Birren B."/>
        </authorList>
    </citation>
    <scope>NUCLEOTIDE SEQUENCE [LARGE SCALE GENOMIC DNA]</scope>
    <source>
        <strain evidence="9 10">ATCC 53690</strain>
    </source>
</reference>
<accession>A0ABP2S9I1</accession>
<protein>
    <recommendedName>
        <fullName evidence="8">ABC3 transporter permease C-terminal domain-containing protein</fullName>
    </recommendedName>
</protein>
<evidence type="ECO:0000256" key="5">
    <source>
        <dbReference type="ARBA" id="ARBA00022989"/>
    </source>
</evidence>